<proteinExistence type="predicted"/>
<dbReference type="KEGG" id="ocn:CUC15_08075"/>
<sequence>MNNRQGIMTALITTAAAGAAIYGITRGVQNGTFQRLPGQLSNTINNPAVQQFTKPLQNMVNNENMQQLTNTLGSNNTQQQNENNINNSL</sequence>
<gene>
    <name evidence="2" type="ORF">CUC15_08075</name>
</gene>
<dbReference type="EMBL" id="CP024848">
    <property type="protein sequence ID" value="AXI08873.1"/>
    <property type="molecule type" value="Genomic_DNA"/>
</dbReference>
<keyword evidence="3" id="KW-1185">Reference proteome</keyword>
<keyword evidence="1" id="KW-1133">Transmembrane helix</keyword>
<dbReference type="OrthoDB" id="2456662at2"/>
<protein>
    <submittedName>
        <fullName evidence="2">Uncharacterized protein</fullName>
    </submittedName>
</protein>
<dbReference type="AlphaFoldDB" id="A0A345PFU3"/>
<accession>A0A345PFU3</accession>
<dbReference type="Proteomes" id="UP000253908">
    <property type="component" value="Chromosome"/>
</dbReference>
<keyword evidence="1" id="KW-0812">Transmembrane</keyword>
<name>A0A345PFU3_9BACI</name>
<keyword evidence="1" id="KW-0472">Membrane</keyword>
<feature type="transmembrane region" description="Helical" evidence="1">
    <location>
        <begin position="6"/>
        <end position="25"/>
    </location>
</feature>
<organism evidence="2 3">
    <name type="scientific">Oceanobacillus zhaokaii</name>
    <dbReference type="NCBI Taxonomy" id="2052660"/>
    <lineage>
        <taxon>Bacteria</taxon>
        <taxon>Bacillati</taxon>
        <taxon>Bacillota</taxon>
        <taxon>Bacilli</taxon>
        <taxon>Bacillales</taxon>
        <taxon>Bacillaceae</taxon>
        <taxon>Oceanobacillus</taxon>
    </lineage>
</organism>
<evidence type="ECO:0000256" key="1">
    <source>
        <dbReference type="SAM" id="Phobius"/>
    </source>
</evidence>
<reference evidence="3" key="1">
    <citation type="submission" date="2017-11" db="EMBL/GenBank/DDBJ databases">
        <authorList>
            <person name="Zhu W."/>
        </authorList>
    </citation>
    <scope>NUCLEOTIDE SEQUENCE [LARGE SCALE GENOMIC DNA]</scope>
    <source>
        <strain evidence="3">160</strain>
    </source>
</reference>
<dbReference type="RefSeq" id="WP_114916168.1">
    <property type="nucleotide sequence ID" value="NZ_CP024848.1"/>
</dbReference>
<evidence type="ECO:0000313" key="2">
    <source>
        <dbReference type="EMBL" id="AXI08873.1"/>
    </source>
</evidence>
<evidence type="ECO:0000313" key="3">
    <source>
        <dbReference type="Proteomes" id="UP000253908"/>
    </source>
</evidence>